<evidence type="ECO:0000313" key="1">
    <source>
        <dbReference type="EMBL" id="XKQ44139.1"/>
    </source>
</evidence>
<reference evidence="1" key="1">
    <citation type="submission" date="2024-10" db="EMBL/GenBank/DDBJ databases">
        <title>Strain of Rhizobium-related bacteria isolated fromm roots of Vavilovia formosa.</title>
        <authorList>
            <person name="Kimeklis A."/>
            <person name="Afonin A."/>
        </authorList>
    </citation>
    <scope>NUCLEOTIDE SEQUENCE</scope>
    <source>
        <strain evidence="1">Vaf12</strain>
    </source>
</reference>
<organism evidence="1 2">
    <name type="scientific">Rhizobium leguminosarum</name>
    <dbReference type="NCBI Taxonomy" id="384"/>
    <lineage>
        <taxon>Bacteria</taxon>
        <taxon>Pseudomonadati</taxon>
        <taxon>Pseudomonadota</taxon>
        <taxon>Alphaproteobacteria</taxon>
        <taxon>Hyphomicrobiales</taxon>
        <taxon>Rhizobiaceae</taxon>
        <taxon>Rhizobium/Agrobacterium group</taxon>
        <taxon>Rhizobium</taxon>
    </lineage>
</organism>
<protein>
    <submittedName>
        <fullName evidence="1">Uncharacterized protein</fullName>
    </submittedName>
</protein>
<sequence>MSASYGSEGSPNDAPRHHRGRVQSAMRRLMVYLFAIFGGLILIGIAVFALRMDVFGRIAADQILANAIRPSGREMPATAGSIPYASADMQIVGGMGQGLSCSLPWILEWLAFPTHGDTSPIGLRMRQACAYHDYCYRHGAATYGYTQADCDFALQAQAFRLCTFIENAGKPDANGHVKDSNCMQDARLVTLGVRVGGSDSFRTLDARFVPSIEETDRDGSNENSSTFFEFDLYATKSTTYTVYRIADAPLVELKAPGTKAIYRFKIRPSGTIVSYSLGFQPYKYYAQIPGNPNYLTSAPLVVGAGFGDNVADWFVWWQRASEDATTGRLVALAPGLATDRELSCFDFATGCLVSAPHNVVAEIGRAENLKDDPQIDQLRPADLGPASAKGISLITLRNHSCRGPVGNAPCFVHVLVRTDIAAGQPQPQEPLSINDRFSRKPESTDSNRYRNFVSLPFVLDPPKAKSPVIAWTRRDENYQHDAYLRRAAVDPGRDETNTIDDTASSQGTVFLSGFAEADEPAFVIGRSTEHPILVSMTDATDTEGASATTARLWALPPPDIGDQALPTPAVAVDAVRCRPGLEARWLLRPPQIVGRPDGSSLVVFTRLWPHVSKDWIAAKLQVTTLVIQPDGGCPAPAWRGPEISIRTSKPTKPDETQDPIERGRNAFVRVSQAPILLADIDGDGSTKLMLPQGSEPDAPLQICSLTTDGMCVASDNSNGG</sequence>
<proteinExistence type="predicted"/>
<name>A0ACD5FFN3_RHILE</name>
<dbReference type="Proteomes" id="UP000076193">
    <property type="component" value="Plasmid unnamed2"/>
</dbReference>
<keyword evidence="1" id="KW-0614">Plasmid</keyword>
<evidence type="ECO:0000313" key="2">
    <source>
        <dbReference type="Proteomes" id="UP000076193"/>
    </source>
</evidence>
<dbReference type="EMBL" id="CP171846">
    <property type="protein sequence ID" value="XKQ44139.1"/>
    <property type="molecule type" value="Genomic_DNA"/>
</dbReference>
<gene>
    <name evidence="1" type="ORF">A4A59_031630</name>
</gene>
<geneLocation type="plasmid" evidence="1 2">
    <name>unnamed2</name>
</geneLocation>
<accession>A0ACD5FFN3</accession>